<dbReference type="GO" id="GO:0004197">
    <property type="term" value="F:cysteine-type endopeptidase activity"/>
    <property type="evidence" value="ECO:0007669"/>
    <property type="project" value="InterPro"/>
</dbReference>
<gene>
    <name evidence="2" type="ORF">RZN69_20745</name>
</gene>
<protein>
    <submittedName>
        <fullName evidence="2">Caspase family protein</fullName>
    </submittedName>
</protein>
<reference evidence="2 3" key="1">
    <citation type="submission" date="2023-10" db="EMBL/GenBank/DDBJ databases">
        <title>Rubellicoccus peritrichatus gen. nov., sp. nov., isolated from an algae of coral reef tank.</title>
        <authorList>
            <person name="Luo J."/>
        </authorList>
    </citation>
    <scope>NUCLEOTIDE SEQUENCE [LARGE SCALE GENOMIC DNA]</scope>
    <source>
        <strain evidence="2 3">CR14</strain>
    </source>
</reference>
<dbReference type="Gene3D" id="3.40.50.1460">
    <property type="match status" value="1"/>
</dbReference>
<name>A0AAQ3QVM3_9BACT</name>
<accession>A0AAQ3QVM3</accession>
<dbReference type="Proteomes" id="UP001304300">
    <property type="component" value="Chromosome"/>
</dbReference>
<dbReference type="AlphaFoldDB" id="A0AAQ3QVM3"/>
<evidence type="ECO:0000313" key="3">
    <source>
        <dbReference type="Proteomes" id="UP001304300"/>
    </source>
</evidence>
<dbReference type="Pfam" id="PF00656">
    <property type="entry name" value="Peptidase_C14"/>
    <property type="match status" value="1"/>
</dbReference>
<proteinExistence type="predicted"/>
<sequence>MSNGFGKTRVLSVGITDYLPNSGFPKLNKCANNALQIRLALQETAQLNADSEFTNHLTTETTATSPSRGMIISKMMDLAAGSSTDDQILFYFSGHAHHISGIDDIFLVPQDAFTDSDPTALLSLNQVTDILQSSQAKQIIIVLDLCFSGPILSGRQTTSDPDKLLGRFIKQTKGITFLSSSESILQSYELSPHPQLTLFTAELIQALRGEPTALEQNILTTHSFFKYLSTQIEQKAKELDLPQAPILHHTNNETLLLGDFTAFLIPTHSVNFEGQPVKSLILKDSKRESTSSILTNWKDRRLTIEQLEYAANRALTEYLQEELDSLRSGLRKELNFSASELDNEGKQLIFPGGSLTYTFKGQTKDLGLLIRELSLTPDWFDKPDQLKRLIETFELSSEAFVWELGLILEPLKQIASLEAKGWHPLSESISMTKFEKEGVIMTIEPERITFEGLNILSMLEADGQNSSAAECVGDTLQLLPTS</sequence>
<keyword evidence="3" id="KW-1185">Reference proteome</keyword>
<dbReference type="KEGG" id="puo:RZN69_20745"/>
<evidence type="ECO:0000313" key="2">
    <source>
        <dbReference type="EMBL" id="WOO41055.1"/>
    </source>
</evidence>
<dbReference type="EMBL" id="CP136920">
    <property type="protein sequence ID" value="WOO41055.1"/>
    <property type="molecule type" value="Genomic_DNA"/>
</dbReference>
<evidence type="ECO:0000259" key="1">
    <source>
        <dbReference type="Pfam" id="PF00656"/>
    </source>
</evidence>
<dbReference type="RefSeq" id="WP_317833399.1">
    <property type="nucleotide sequence ID" value="NZ_CP136920.1"/>
</dbReference>
<feature type="domain" description="Peptidase C14 caspase" evidence="1">
    <location>
        <begin position="10"/>
        <end position="230"/>
    </location>
</feature>
<dbReference type="GO" id="GO:0006508">
    <property type="term" value="P:proteolysis"/>
    <property type="evidence" value="ECO:0007669"/>
    <property type="project" value="InterPro"/>
</dbReference>
<dbReference type="InterPro" id="IPR011600">
    <property type="entry name" value="Pept_C14_caspase"/>
</dbReference>
<organism evidence="2 3">
    <name type="scientific">Rubellicoccus peritrichatus</name>
    <dbReference type="NCBI Taxonomy" id="3080537"/>
    <lineage>
        <taxon>Bacteria</taxon>
        <taxon>Pseudomonadati</taxon>
        <taxon>Verrucomicrobiota</taxon>
        <taxon>Opitutia</taxon>
        <taxon>Puniceicoccales</taxon>
        <taxon>Cerasicoccaceae</taxon>
        <taxon>Rubellicoccus</taxon>
    </lineage>
</organism>